<keyword evidence="3" id="KW-0597">Phosphoprotein</keyword>
<dbReference type="InterPro" id="IPR003594">
    <property type="entry name" value="HATPase_dom"/>
</dbReference>
<dbReference type="SUPFAM" id="SSF47384">
    <property type="entry name" value="Homodimeric domain of signal transducing histidine kinase"/>
    <property type="match status" value="1"/>
</dbReference>
<dbReference type="InterPro" id="IPR036097">
    <property type="entry name" value="HisK_dim/P_sf"/>
</dbReference>
<keyword evidence="6" id="KW-0418">Kinase</keyword>
<evidence type="ECO:0000256" key="6">
    <source>
        <dbReference type="ARBA" id="ARBA00022777"/>
    </source>
</evidence>
<keyword evidence="4" id="KW-0808">Transferase</keyword>
<dbReference type="PANTHER" id="PTHR43065:SF10">
    <property type="entry name" value="PEROXIDE STRESS-ACTIVATED HISTIDINE KINASE MAK3"/>
    <property type="match status" value="1"/>
</dbReference>
<dbReference type="GO" id="GO:0000155">
    <property type="term" value="F:phosphorelay sensor kinase activity"/>
    <property type="evidence" value="ECO:0007669"/>
    <property type="project" value="InterPro"/>
</dbReference>
<dbReference type="GO" id="GO:0005524">
    <property type="term" value="F:ATP binding"/>
    <property type="evidence" value="ECO:0007669"/>
    <property type="project" value="UniProtKB-KW"/>
</dbReference>
<gene>
    <name evidence="11" type="ORF">HUK38_11095</name>
</gene>
<dbReference type="InterPro" id="IPR004358">
    <property type="entry name" value="Sig_transdc_His_kin-like_C"/>
</dbReference>
<dbReference type="Gene3D" id="1.10.287.130">
    <property type="match status" value="1"/>
</dbReference>
<evidence type="ECO:0000256" key="7">
    <source>
        <dbReference type="ARBA" id="ARBA00022840"/>
    </source>
</evidence>
<evidence type="ECO:0000313" key="12">
    <source>
        <dbReference type="Proteomes" id="UP000548632"/>
    </source>
</evidence>
<protein>
    <recommendedName>
        <fullName evidence="2">histidine kinase</fullName>
        <ecNumber evidence="2">2.7.13.3</ecNumber>
    </recommendedName>
</protein>
<name>A0A839HF95_9GAMM</name>
<evidence type="ECO:0000256" key="4">
    <source>
        <dbReference type="ARBA" id="ARBA00022679"/>
    </source>
</evidence>
<keyword evidence="9" id="KW-0812">Transmembrane</keyword>
<evidence type="ECO:0000256" key="2">
    <source>
        <dbReference type="ARBA" id="ARBA00012438"/>
    </source>
</evidence>
<keyword evidence="9" id="KW-0472">Membrane</keyword>
<proteinExistence type="predicted"/>
<keyword evidence="12" id="KW-1185">Reference proteome</keyword>
<feature type="domain" description="Histidine kinase" evidence="10">
    <location>
        <begin position="97"/>
        <end position="310"/>
    </location>
</feature>
<evidence type="ECO:0000313" key="11">
    <source>
        <dbReference type="EMBL" id="MBB1126770.1"/>
    </source>
</evidence>
<comment type="caution">
    <text evidence="11">The sequence shown here is derived from an EMBL/GenBank/DDBJ whole genome shotgun (WGS) entry which is preliminary data.</text>
</comment>
<dbReference type="CDD" id="cd00082">
    <property type="entry name" value="HisKA"/>
    <property type="match status" value="1"/>
</dbReference>
<reference evidence="11 12" key="1">
    <citation type="journal article" date="2020" name="Arch. Microbiol.">
        <title>The genome sequence of the giant phototrophic gammaproteobacterium Thiospirillum jenense gives insight into its physiological properties and phylogenetic relationships.</title>
        <authorList>
            <person name="Imhoff J.F."/>
            <person name="Meyer T.E."/>
            <person name="Kyndt J.A."/>
        </authorList>
    </citation>
    <scope>NUCLEOTIDE SEQUENCE [LARGE SCALE GENOMIC DNA]</scope>
    <source>
        <strain evidence="11 12">DSM 216</strain>
    </source>
</reference>
<dbReference type="Gene3D" id="3.30.565.10">
    <property type="entry name" value="Histidine kinase-like ATPase, C-terminal domain"/>
    <property type="match status" value="1"/>
</dbReference>
<dbReference type="SUPFAM" id="SSF55874">
    <property type="entry name" value="ATPase domain of HSP90 chaperone/DNA topoisomerase II/histidine kinase"/>
    <property type="match status" value="1"/>
</dbReference>
<evidence type="ECO:0000256" key="1">
    <source>
        <dbReference type="ARBA" id="ARBA00000085"/>
    </source>
</evidence>
<dbReference type="SMART" id="SM00387">
    <property type="entry name" value="HATPase_c"/>
    <property type="match status" value="1"/>
</dbReference>
<dbReference type="RefSeq" id="WP_182584398.1">
    <property type="nucleotide sequence ID" value="NZ_JABVCQ010000025.1"/>
</dbReference>
<dbReference type="SMART" id="SM00388">
    <property type="entry name" value="HisKA"/>
    <property type="match status" value="1"/>
</dbReference>
<feature type="transmembrane region" description="Helical" evidence="9">
    <location>
        <begin position="33"/>
        <end position="53"/>
    </location>
</feature>
<dbReference type="PROSITE" id="PS50109">
    <property type="entry name" value="HIS_KIN"/>
    <property type="match status" value="1"/>
</dbReference>
<evidence type="ECO:0000259" key="10">
    <source>
        <dbReference type="PROSITE" id="PS50109"/>
    </source>
</evidence>
<dbReference type="InterPro" id="IPR005467">
    <property type="entry name" value="His_kinase_dom"/>
</dbReference>
<dbReference type="PRINTS" id="PR00344">
    <property type="entry name" value="BCTRLSENSOR"/>
</dbReference>
<comment type="catalytic activity">
    <reaction evidence="1">
        <text>ATP + protein L-histidine = ADP + protein N-phospho-L-histidine.</text>
        <dbReference type="EC" id="2.7.13.3"/>
    </reaction>
</comment>
<accession>A0A839HF95</accession>
<dbReference type="EC" id="2.7.13.3" evidence="2"/>
<dbReference type="AlphaFoldDB" id="A0A839HF95"/>
<dbReference type="InterPro" id="IPR003661">
    <property type="entry name" value="HisK_dim/P_dom"/>
</dbReference>
<dbReference type="Pfam" id="PF02518">
    <property type="entry name" value="HATPase_c"/>
    <property type="match status" value="1"/>
</dbReference>
<keyword evidence="7" id="KW-0067">ATP-binding</keyword>
<evidence type="ECO:0000256" key="5">
    <source>
        <dbReference type="ARBA" id="ARBA00022741"/>
    </source>
</evidence>
<keyword evidence="5" id="KW-0547">Nucleotide-binding</keyword>
<dbReference type="Proteomes" id="UP000548632">
    <property type="component" value="Unassembled WGS sequence"/>
</dbReference>
<keyword evidence="9" id="KW-1133">Transmembrane helix</keyword>
<sequence length="314" mass="34341">MYTLITLIYLIRIFTAMTGYSEANILGKSFDAIAFPIASILSAVFGNIGYLGVALDRSLQITRIAAATEARQIENQRLSGQIAHLDRQRSLCLLSTSLGHELNQPLTAILTHAQTVRRRLQRGDADMNAVFADLDRIAHNTQRASDIIARIRGFIRPVATHQAPVDVHQLINEVADLVAAAARTQQVRLHLPVCTQLVYVSGDAVQLSQVVLNILQNAMDAVTHSTQRDIFIKLIENDTEISLRIQDTGIGLTPEVFNQVGQPFFTTKATGLGMGFAIAQTITEQHGGQLTLTNAMPQGALAELTLPRLIIHSH</sequence>
<evidence type="ECO:0000256" key="8">
    <source>
        <dbReference type="ARBA" id="ARBA00023012"/>
    </source>
</evidence>
<organism evidence="11 12">
    <name type="scientific">Thiospirillum jenense</name>
    <dbReference type="NCBI Taxonomy" id="1653858"/>
    <lineage>
        <taxon>Bacteria</taxon>
        <taxon>Pseudomonadati</taxon>
        <taxon>Pseudomonadota</taxon>
        <taxon>Gammaproteobacteria</taxon>
        <taxon>Chromatiales</taxon>
        <taxon>Chromatiaceae</taxon>
        <taxon>Thiospirillum</taxon>
    </lineage>
</organism>
<dbReference type="Pfam" id="PF00512">
    <property type="entry name" value="HisKA"/>
    <property type="match status" value="1"/>
</dbReference>
<keyword evidence="8" id="KW-0902">Two-component regulatory system</keyword>
<evidence type="ECO:0000256" key="3">
    <source>
        <dbReference type="ARBA" id="ARBA00022553"/>
    </source>
</evidence>
<dbReference type="EMBL" id="JABVCQ010000025">
    <property type="protein sequence ID" value="MBB1126770.1"/>
    <property type="molecule type" value="Genomic_DNA"/>
</dbReference>
<dbReference type="InterPro" id="IPR036890">
    <property type="entry name" value="HATPase_C_sf"/>
</dbReference>
<dbReference type="PANTHER" id="PTHR43065">
    <property type="entry name" value="SENSOR HISTIDINE KINASE"/>
    <property type="match status" value="1"/>
</dbReference>
<evidence type="ECO:0000256" key="9">
    <source>
        <dbReference type="SAM" id="Phobius"/>
    </source>
</evidence>